<dbReference type="PROSITE" id="PS01159">
    <property type="entry name" value="WW_DOMAIN_1"/>
    <property type="match status" value="1"/>
</dbReference>
<protein>
    <recommendedName>
        <fullName evidence="2">WW domain-containing protein</fullName>
    </recommendedName>
</protein>
<reference evidence="3" key="1">
    <citation type="submission" date="2023-01" db="EMBL/GenBank/DDBJ databases">
        <authorList>
            <person name="Piombo E."/>
        </authorList>
    </citation>
    <scope>NUCLEOTIDE SEQUENCE</scope>
</reference>
<gene>
    <name evidence="3" type="ORF">CCHLO57077_00011138</name>
</gene>
<evidence type="ECO:0000259" key="2">
    <source>
        <dbReference type="PROSITE" id="PS50020"/>
    </source>
</evidence>
<comment type="caution">
    <text evidence="3">The sequence shown here is derived from an EMBL/GenBank/DDBJ whole genome shotgun (WGS) entry which is preliminary data.</text>
</comment>
<evidence type="ECO:0000256" key="1">
    <source>
        <dbReference type="SAM" id="MobiDB-lite"/>
    </source>
</evidence>
<dbReference type="InterPro" id="IPR036020">
    <property type="entry name" value="WW_dom_sf"/>
</dbReference>
<name>A0AA35M9G4_9HYPO</name>
<dbReference type="SMART" id="SM00456">
    <property type="entry name" value="WW"/>
    <property type="match status" value="2"/>
</dbReference>
<dbReference type="Pfam" id="PF00397">
    <property type="entry name" value="WW"/>
    <property type="match status" value="1"/>
</dbReference>
<organism evidence="3 4">
    <name type="scientific">Clonostachys chloroleuca</name>
    <dbReference type="NCBI Taxonomy" id="1926264"/>
    <lineage>
        <taxon>Eukaryota</taxon>
        <taxon>Fungi</taxon>
        <taxon>Dikarya</taxon>
        <taxon>Ascomycota</taxon>
        <taxon>Pezizomycotina</taxon>
        <taxon>Sordariomycetes</taxon>
        <taxon>Hypocreomycetidae</taxon>
        <taxon>Hypocreales</taxon>
        <taxon>Bionectriaceae</taxon>
        <taxon>Clonostachys</taxon>
    </lineage>
</organism>
<dbReference type="SUPFAM" id="SSF51045">
    <property type="entry name" value="WW domain"/>
    <property type="match status" value="1"/>
</dbReference>
<dbReference type="AlphaFoldDB" id="A0AA35M9G4"/>
<feature type="domain" description="WW" evidence="2">
    <location>
        <begin position="62"/>
        <end position="96"/>
    </location>
</feature>
<dbReference type="CDD" id="cd00201">
    <property type="entry name" value="WW"/>
    <property type="match status" value="1"/>
</dbReference>
<dbReference type="InterPro" id="IPR001202">
    <property type="entry name" value="WW_dom"/>
</dbReference>
<accession>A0AA35M9G4</accession>
<evidence type="ECO:0000313" key="3">
    <source>
        <dbReference type="EMBL" id="CAI6092136.1"/>
    </source>
</evidence>
<feature type="domain" description="WW" evidence="2">
    <location>
        <begin position="7"/>
        <end position="41"/>
    </location>
</feature>
<evidence type="ECO:0000313" key="4">
    <source>
        <dbReference type="Proteomes" id="UP001160390"/>
    </source>
</evidence>
<dbReference type="Proteomes" id="UP001160390">
    <property type="component" value="Unassembled WGS sequence"/>
</dbReference>
<feature type="compositionally biased region" description="Pro residues" evidence="1">
    <location>
        <begin position="279"/>
        <end position="291"/>
    </location>
</feature>
<dbReference type="EMBL" id="CABFNP030001198">
    <property type="protein sequence ID" value="CAI6092136.1"/>
    <property type="molecule type" value="Genomic_DNA"/>
</dbReference>
<dbReference type="Gene3D" id="2.20.70.10">
    <property type="match status" value="1"/>
</dbReference>
<sequence>MSSQLPPEVPAGWSAQWSARHQTWVYVDLKSLNIQWMCPTEPPPGHVIAPPVSPTTPSRGEPSVPAGWKPKWHQSYGAWYYVNSQTGKSQWNRPQYAAIPANAYSPIDHSHKPVDWDECAPSPLVTKYPKSLHLSLNLDRQPMSGFEHLFSGNVNPAPLTPGFFSPPPPKAAPPSPPRLCIDTKHAQGRQRPVSPAHAFIPAFRPRAISDCPPVLPDIPLSQIEAPHPSPLNPYTQARHSFLTPPGPGPNAARHQARHSMTNFPTSSRPYGGGYGSAYAPPPPPRPKPQPPQLKAALGVPIQKVNANRGHHRWASTPEIVLRKPLTPKIEMAAELPAAEIPVLQEKEVVAPTIIVAPMPTPPLDTTPPLDPTPIPPKPPARAPLGDIRQLLRTKTIGYTQRSWPVGAQDRGYYPTRVVEEAEEDGYESDSSYCTDYAEDEPERSPVVSFAPVLNKSTGRESWELAY</sequence>
<dbReference type="PROSITE" id="PS50020">
    <property type="entry name" value="WW_DOMAIN_2"/>
    <property type="match status" value="2"/>
</dbReference>
<feature type="region of interest" description="Disordered" evidence="1">
    <location>
        <begin position="224"/>
        <end position="293"/>
    </location>
</feature>
<keyword evidence="4" id="KW-1185">Reference proteome</keyword>
<feature type="region of interest" description="Disordered" evidence="1">
    <location>
        <begin position="421"/>
        <end position="444"/>
    </location>
</feature>
<proteinExistence type="predicted"/>